<protein>
    <submittedName>
        <fullName evidence="6">DNA mismatch repair protein MutS</fullName>
    </submittedName>
</protein>
<dbReference type="InterPro" id="IPR027417">
    <property type="entry name" value="P-loop_NTPase"/>
</dbReference>
<feature type="transmembrane region" description="Helical" evidence="4">
    <location>
        <begin position="163"/>
        <end position="193"/>
    </location>
</feature>
<reference evidence="6 7" key="1">
    <citation type="submission" date="2020-04" db="EMBL/GenBank/DDBJ databases">
        <title>Flammeovirga sp. SR4, a novel species isolated from seawater.</title>
        <authorList>
            <person name="Wang X."/>
        </authorList>
    </citation>
    <scope>NUCLEOTIDE SEQUENCE [LARGE SCALE GENOMIC DNA]</scope>
    <source>
        <strain evidence="6 7">ATCC 23126</strain>
    </source>
</reference>
<dbReference type="InterPro" id="IPR000432">
    <property type="entry name" value="DNA_mismatch_repair_MutS_C"/>
</dbReference>
<keyword evidence="4" id="KW-0472">Membrane</keyword>
<keyword evidence="7" id="KW-1185">Reference proteome</keyword>
<dbReference type="GO" id="GO:0005524">
    <property type="term" value="F:ATP binding"/>
    <property type="evidence" value="ECO:0007669"/>
    <property type="project" value="UniProtKB-KW"/>
</dbReference>
<sequence length="539" mass="63213">MNSLLFILPLLLLLFLLFQYIYLRKERKKRVHSLVKNWGKSHEGRYINFDRTKQYFLKSRYSSIAFQAISANSIHDLDLHDVFRFINRTMSSIGEQFLYFKLLTLDTPQEKNKLTPLVRYFKENKKERIEIQQLLSELKSPKGYNVEKLIHDRHLTLPSHYEFYYLSSFATISALVLSIWFPFLLIILIPLFIVNMGMHYYNKKNIDKYSEGLYVLFKMMKVKPELEKYFDTEIKAISIDKLQQLRFYSFFIHFASNHDQDPLAQLVIWNVELLKIFLNVEVISFYKCIQKLEKHKETIEELFQYIGMIDAAQSIANVQSGELTTCQPSFSNHFNVEAITHPLIHDCVANSFSLDKKGMLLTGSNMSGKTTFIRTVAINAIFAQAFDFCFGEKYNAPYFKIYTSIRISDNLREKTSYYLQEVKSIKKIVDASQTNTPCLFVMDELFKGTNTLERIKSANAILSYLNKGPHYTFVATHDLELTALQASHYELWHFAEVVEKENVYFDHKLKKGKLSRFNAIKILKLNNYPEEIINTCLDT</sequence>
<evidence type="ECO:0000256" key="1">
    <source>
        <dbReference type="ARBA" id="ARBA00022741"/>
    </source>
</evidence>
<evidence type="ECO:0000259" key="5">
    <source>
        <dbReference type="SMART" id="SM00534"/>
    </source>
</evidence>
<dbReference type="GO" id="GO:0030983">
    <property type="term" value="F:mismatched DNA binding"/>
    <property type="evidence" value="ECO:0007669"/>
    <property type="project" value="InterPro"/>
</dbReference>
<proteinExistence type="predicted"/>
<dbReference type="Pfam" id="PF00488">
    <property type="entry name" value="MutS_V"/>
    <property type="match status" value="1"/>
</dbReference>
<accession>A0A7X9P2U6</accession>
<dbReference type="GO" id="GO:0005829">
    <property type="term" value="C:cytosol"/>
    <property type="evidence" value="ECO:0007669"/>
    <property type="project" value="TreeGrafter"/>
</dbReference>
<feature type="domain" description="DNA mismatch repair proteins mutS family" evidence="5">
    <location>
        <begin position="356"/>
        <end position="538"/>
    </location>
</feature>
<keyword evidence="3" id="KW-0238">DNA-binding</keyword>
<dbReference type="Proteomes" id="UP000576082">
    <property type="component" value="Unassembled WGS sequence"/>
</dbReference>
<evidence type="ECO:0000256" key="4">
    <source>
        <dbReference type="SAM" id="Phobius"/>
    </source>
</evidence>
<dbReference type="SUPFAM" id="SSF52540">
    <property type="entry name" value="P-loop containing nucleoside triphosphate hydrolases"/>
    <property type="match status" value="1"/>
</dbReference>
<dbReference type="PANTHER" id="PTHR11361:SF152">
    <property type="entry name" value="DNA MISMATCH REPAIR PROTEIN"/>
    <property type="match status" value="1"/>
</dbReference>
<dbReference type="RefSeq" id="WP_169656832.1">
    <property type="nucleotide sequence ID" value="NZ_JABANE010000025.1"/>
</dbReference>
<dbReference type="GO" id="GO:0006298">
    <property type="term" value="P:mismatch repair"/>
    <property type="evidence" value="ECO:0007669"/>
    <property type="project" value="InterPro"/>
</dbReference>
<evidence type="ECO:0000313" key="7">
    <source>
        <dbReference type="Proteomes" id="UP000576082"/>
    </source>
</evidence>
<keyword evidence="1" id="KW-0547">Nucleotide-binding</keyword>
<dbReference type="SMART" id="SM00534">
    <property type="entry name" value="MUTSac"/>
    <property type="match status" value="1"/>
</dbReference>
<evidence type="ECO:0000256" key="3">
    <source>
        <dbReference type="ARBA" id="ARBA00023125"/>
    </source>
</evidence>
<keyword evidence="4" id="KW-1133">Transmembrane helix</keyword>
<dbReference type="InterPro" id="IPR045076">
    <property type="entry name" value="MutS"/>
</dbReference>
<dbReference type="AlphaFoldDB" id="A0A7X9P2U6"/>
<name>A0A7X9P2U6_9BACT</name>
<gene>
    <name evidence="6" type="ORF">HHU12_11215</name>
</gene>
<comment type="caution">
    <text evidence="6">The sequence shown here is derived from an EMBL/GenBank/DDBJ whole genome shotgun (WGS) entry which is preliminary data.</text>
</comment>
<evidence type="ECO:0000256" key="2">
    <source>
        <dbReference type="ARBA" id="ARBA00022840"/>
    </source>
</evidence>
<dbReference type="GO" id="GO:0140664">
    <property type="term" value="F:ATP-dependent DNA damage sensor activity"/>
    <property type="evidence" value="ECO:0007669"/>
    <property type="project" value="InterPro"/>
</dbReference>
<evidence type="ECO:0000313" key="6">
    <source>
        <dbReference type="EMBL" id="NME68529.1"/>
    </source>
</evidence>
<dbReference type="EMBL" id="JABANE010000025">
    <property type="protein sequence ID" value="NME68529.1"/>
    <property type="molecule type" value="Genomic_DNA"/>
</dbReference>
<keyword evidence="2" id="KW-0067">ATP-binding</keyword>
<dbReference type="PANTHER" id="PTHR11361">
    <property type="entry name" value="DNA MISMATCH REPAIR PROTEIN MUTS FAMILY MEMBER"/>
    <property type="match status" value="1"/>
</dbReference>
<feature type="transmembrane region" description="Helical" evidence="4">
    <location>
        <begin position="6"/>
        <end position="23"/>
    </location>
</feature>
<organism evidence="6 7">
    <name type="scientific">Flammeovirga aprica JL-4</name>
    <dbReference type="NCBI Taxonomy" id="694437"/>
    <lineage>
        <taxon>Bacteria</taxon>
        <taxon>Pseudomonadati</taxon>
        <taxon>Bacteroidota</taxon>
        <taxon>Cytophagia</taxon>
        <taxon>Cytophagales</taxon>
        <taxon>Flammeovirgaceae</taxon>
        <taxon>Flammeovirga</taxon>
    </lineage>
</organism>
<dbReference type="Gene3D" id="3.40.50.300">
    <property type="entry name" value="P-loop containing nucleotide triphosphate hydrolases"/>
    <property type="match status" value="1"/>
</dbReference>
<keyword evidence="4" id="KW-0812">Transmembrane</keyword>